<evidence type="ECO:0000313" key="3">
    <source>
        <dbReference type="EMBL" id="TCK19862.1"/>
    </source>
</evidence>
<dbReference type="SUPFAM" id="SSF88946">
    <property type="entry name" value="Sigma2 domain of RNA polymerase sigma factors"/>
    <property type="match status" value="1"/>
</dbReference>
<dbReference type="EMBL" id="SMFZ01000002">
    <property type="protein sequence ID" value="TCK19862.1"/>
    <property type="molecule type" value="Genomic_DNA"/>
</dbReference>
<dbReference type="Gene3D" id="1.10.1740.10">
    <property type="match status" value="1"/>
</dbReference>
<evidence type="ECO:0000259" key="1">
    <source>
        <dbReference type="Pfam" id="PF04542"/>
    </source>
</evidence>
<dbReference type="Pfam" id="PF20239">
    <property type="entry name" value="DUF6596"/>
    <property type="match status" value="1"/>
</dbReference>
<dbReference type="InterPro" id="IPR013324">
    <property type="entry name" value="RNA_pol_sigma_r3/r4-like"/>
</dbReference>
<reference evidence="3 4" key="1">
    <citation type="submission" date="2019-03" db="EMBL/GenBank/DDBJ databases">
        <title>Sequencing the genomes of 1000 actinobacteria strains.</title>
        <authorList>
            <person name="Klenk H.-P."/>
        </authorList>
    </citation>
    <scope>NUCLEOTIDE SEQUENCE [LARGE SCALE GENOMIC DNA]</scope>
    <source>
        <strain evidence="3 4">DSM 44969</strain>
    </source>
</reference>
<feature type="domain" description="DUF6596" evidence="2">
    <location>
        <begin position="187"/>
        <end position="281"/>
    </location>
</feature>
<organism evidence="3 4">
    <name type="scientific">Pseudonocardia endophytica</name>
    <dbReference type="NCBI Taxonomy" id="401976"/>
    <lineage>
        <taxon>Bacteria</taxon>
        <taxon>Bacillati</taxon>
        <taxon>Actinomycetota</taxon>
        <taxon>Actinomycetes</taxon>
        <taxon>Pseudonocardiales</taxon>
        <taxon>Pseudonocardiaceae</taxon>
        <taxon>Pseudonocardia</taxon>
    </lineage>
</organism>
<name>A0A4R1HR67_PSEEN</name>
<dbReference type="Proteomes" id="UP000295560">
    <property type="component" value="Unassembled WGS sequence"/>
</dbReference>
<protein>
    <submittedName>
        <fullName evidence="3">RNA polymerase sigma-70 factor (ECF subfamily)</fullName>
    </submittedName>
</protein>
<dbReference type="SUPFAM" id="SSF88659">
    <property type="entry name" value="Sigma3 and sigma4 domains of RNA polymerase sigma factors"/>
    <property type="match status" value="1"/>
</dbReference>
<comment type="caution">
    <text evidence="3">The sequence shown here is derived from an EMBL/GenBank/DDBJ whole genome shotgun (WGS) entry which is preliminary data.</text>
</comment>
<dbReference type="PANTHER" id="PTHR47756">
    <property type="entry name" value="BLL6612 PROTEIN-RELATED"/>
    <property type="match status" value="1"/>
</dbReference>
<proteinExistence type="predicted"/>
<dbReference type="InterPro" id="IPR007627">
    <property type="entry name" value="RNA_pol_sigma70_r2"/>
</dbReference>
<dbReference type="PANTHER" id="PTHR47756:SF2">
    <property type="entry name" value="BLL6612 PROTEIN"/>
    <property type="match status" value="1"/>
</dbReference>
<dbReference type="InterPro" id="IPR013325">
    <property type="entry name" value="RNA_pol_sigma_r2"/>
</dbReference>
<dbReference type="Pfam" id="PF04542">
    <property type="entry name" value="Sigma70_r2"/>
    <property type="match status" value="1"/>
</dbReference>
<dbReference type="GO" id="GO:0006352">
    <property type="term" value="P:DNA-templated transcription initiation"/>
    <property type="evidence" value="ECO:0007669"/>
    <property type="project" value="InterPro"/>
</dbReference>
<evidence type="ECO:0000313" key="4">
    <source>
        <dbReference type="Proteomes" id="UP000295560"/>
    </source>
</evidence>
<feature type="domain" description="RNA polymerase sigma-70 region 2" evidence="1">
    <location>
        <begin position="15"/>
        <end position="80"/>
    </location>
</feature>
<evidence type="ECO:0000259" key="2">
    <source>
        <dbReference type="Pfam" id="PF20239"/>
    </source>
</evidence>
<keyword evidence="4" id="KW-1185">Reference proteome</keyword>
<accession>A0A4R1HR67</accession>
<gene>
    <name evidence="3" type="ORF">EV378_3805</name>
</gene>
<dbReference type="AlphaFoldDB" id="A0A4R1HR67"/>
<dbReference type="InterPro" id="IPR046531">
    <property type="entry name" value="DUF6596"/>
</dbReference>
<sequence>MIAVLTTGAALADVYARERGRVLAGLVRALGDVGLAEDALQDAAAKAATSWADGSVPDDPAAWLMTVGRRCALDRLRRESVGREKYRTLAATDRGEVSELSTWDGSLERLGDDRLSLLFTCCHPALAMPARVALTLQLVGGLTAAQIARGFLATEATTAQRLVRAKRKIRDAGIRIAVPSDAMLPDRLDGVLTVLYLIFTEGYGMHAKDLCDEALRLSRLLALLMPDEPEVLGLCALIALQHSRSDARTDADGGLVLLADQDRDRWDRGLVEEGTGLVEHALRRGRPGPYQIQAAIAAVHAAAPSASETDWEQIVALYGELRRRAPGPVVELNRAVAVAMARGPAAGLELIDAIDGLDRYHLLHAARADLLDRLGRSTEAADAYRTALLTVDDPAERRFLQGRLNGR</sequence>
<dbReference type="GO" id="GO:0003700">
    <property type="term" value="F:DNA-binding transcription factor activity"/>
    <property type="evidence" value="ECO:0007669"/>
    <property type="project" value="InterPro"/>
</dbReference>